<feature type="domain" description="RRM" evidence="5">
    <location>
        <begin position="176"/>
        <end position="254"/>
    </location>
</feature>
<dbReference type="InParanoid" id="A0A3N4L3N1"/>
<keyword evidence="7" id="KW-1185">Reference proteome</keyword>
<dbReference type="SMART" id="SM00360">
    <property type="entry name" value="RRM"/>
    <property type="match status" value="2"/>
</dbReference>
<keyword evidence="2 3" id="KW-0694">RNA-binding</keyword>
<evidence type="ECO:0000313" key="7">
    <source>
        <dbReference type="Proteomes" id="UP000277580"/>
    </source>
</evidence>
<dbReference type="GO" id="GO:0003723">
    <property type="term" value="F:RNA binding"/>
    <property type="evidence" value="ECO:0007669"/>
    <property type="project" value="UniProtKB-UniRule"/>
</dbReference>
<feature type="compositionally biased region" description="Basic and acidic residues" evidence="4">
    <location>
        <begin position="256"/>
        <end position="281"/>
    </location>
</feature>
<dbReference type="InterPro" id="IPR000504">
    <property type="entry name" value="RRM_dom"/>
</dbReference>
<feature type="compositionally biased region" description="Polar residues" evidence="4">
    <location>
        <begin position="282"/>
        <end position="293"/>
    </location>
</feature>
<feature type="domain" description="RRM" evidence="5">
    <location>
        <begin position="87"/>
        <end position="164"/>
    </location>
</feature>
<dbReference type="PROSITE" id="PS50102">
    <property type="entry name" value="RRM"/>
    <property type="match status" value="2"/>
</dbReference>
<proteinExistence type="predicted"/>
<dbReference type="PANTHER" id="PTHR23236">
    <property type="entry name" value="EUKARYOTIC TRANSLATION INITIATION FACTOR 4B/4H"/>
    <property type="match status" value="1"/>
</dbReference>
<dbReference type="Pfam" id="PF00076">
    <property type="entry name" value="RRM_1"/>
    <property type="match status" value="2"/>
</dbReference>
<feature type="region of interest" description="Disordered" evidence="4">
    <location>
        <begin position="256"/>
        <end position="299"/>
    </location>
</feature>
<protein>
    <submittedName>
        <fullName evidence="6">RNA-binding domain-containing protein</fullName>
    </submittedName>
</protein>
<dbReference type="PANTHER" id="PTHR23236:SF119">
    <property type="entry name" value="NUCLEAR RNA-BINDING PROTEIN SART-3"/>
    <property type="match status" value="1"/>
</dbReference>
<organism evidence="6 7">
    <name type="scientific">Morchella conica CCBAS932</name>
    <dbReference type="NCBI Taxonomy" id="1392247"/>
    <lineage>
        <taxon>Eukaryota</taxon>
        <taxon>Fungi</taxon>
        <taxon>Dikarya</taxon>
        <taxon>Ascomycota</taxon>
        <taxon>Pezizomycotina</taxon>
        <taxon>Pezizomycetes</taxon>
        <taxon>Pezizales</taxon>
        <taxon>Morchellaceae</taxon>
        <taxon>Morchella</taxon>
    </lineage>
</organism>
<dbReference type="STRING" id="1392247.A0A3N4L3N1"/>
<evidence type="ECO:0000259" key="5">
    <source>
        <dbReference type="PROSITE" id="PS50102"/>
    </source>
</evidence>
<keyword evidence="1" id="KW-0677">Repeat</keyword>
<dbReference type="InterPro" id="IPR035979">
    <property type="entry name" value="RBD_domain_sf"/>
</dbReference>
<name>A0A3N4L3N1_9PEZI</name>
<dbReference type="CDD" id="cd00590">
    <property type="entry name" value="RRM_SF"/>
    <property type="match status" value="1"/>
</dbReference>
<evidence type="ECO:0000256" key="1">
    <source>
        <dbReference type="ARBA" id="ARBA00022737"/>
    </source>
</evidence>
<evidence type="ECO:0000256" key="2">
    <source>
        <dbReference type="ARBA" id="ARBA00022884"/>
    </source>
</evidence>
<evidence type="ECO:0000313" key="6">
    <source>
        <dbReference type="EMBL" id="RPB17487.1"/>
    </source>
</evidence>
<dbReference type="Gene3D" id="3.30.70.330">
    <property type="match status" value="2"/>
</dbReference>
<accession>A0A3N4L3N1</accession>
<sequence length="299" mass="33641">MFSLRRLALRAARQTSIASSARPLSTAFKPSTFTISSSRPKNLSELRSFESLLQIRYNSTDAPIDTPSQFTNPAHKSTEGADLTPAKTVYVGNVQFDATPETLGEEFKRFGEVRGAKIIYDSRGLSKGFGYVEFAEVEQAAEAIDKMHNEMFMGRRLIVQYVVKQASRIAASPESRTLFIGNLSFDVTDDDLNNLFKDIENCVDVRVAMDRATGEPRGFAHADFLDVESAVKAKEKLADAEVYGRRLRIDFSGNRREGGFNRGRRDDRQGGRSEYQQRDRQQGQFANHRSYTPRSEVPE</sequence>
<evidence type="ECO:0000256" key="3">
    <source>
        <dbReference type="PROSITE-ProRule" id="PRU00176"/>
    </source>
</evidence>
<reference evidence="6 7" key="1">
    <citation type="journal article" date="2018" name="Nat. Ecol. Evol.">
        <title>Pezizomycetes genomes reveal the molecular basis of ectomycorrhizal truffle lifestyle.</title>
        <authorList>
            <person name="Murat C."/>
            <person name="Payen T."/>
            <person name="Noel B."/>
            <person name="Kuo A."/>
            <person name="Morin E."/>
            <person name="Chen J."/>
            <person name="Kohler A."/>
            <person name="Krizsan K."/>
            <person name="Balestrini R."/>
            <person name="Da Silva C."/>
            <person name="Montanini B."/>
            <person name="Hainaut M."/>
            <person name="Levati E."/>
            <person name="Barry K.W."/>
            <person name="Belfiori B."/>
            <person name="Cichocki N."/>
            <person name="Clum A."/>
            <person name="Dockter R.B."/>
            <person name="Fauchery L."/>
            <person name="Guy J."/>
            <person name="Iotti M."/>
            <person name="Le Tacon F."/>
            <person name="Lindquist E.A."/>
            <person name="Lipzen A."/>
            <person name="Malagnac F."/>
            <person name="Mello A."/>
            <person name="Molinier V."/>
            <person name="Miyauchi S."/>
            <person name="Poulain J."/>
            <person name="Riccioni C."/>
            <person name="Rubini A."/>
            <person name="Sitrit Y."/>
            <person name="Splivallo R."/>
            <person name="Traeger S."/>
            <person name="Wang M."/>
            <person name="Zifcakova L."/>
            <person name="Wipf D."/>
            <person name="Zambonelli A."/>
            <person name="Paolocci F."/>
            <person name="Nowrousian M."/>
            <person name="Ottonello S."/>
            <person name="Baldrian P."/>
            <person name="Spatafora J.W."/>
            <person name="Henrissat B."/>
            <person name="Nagy L.G."/>
            <person name="Aury J.M."/>
            <person name="Wincker P."/>
            <person name="Grigoriev I.V."/>
            <person name="Bonfante P."/>
            <person name="Martin F.M."/>
        </authorList>
    </citation>
    <scope>NUCLEOTIDE SEQUENCE [LARGE SCALE GENOMIC DNA]</scope>
    <source>
        <strain evidence="6 7">CCBAS932</strain>
    </source>
</reference>
<dbReference type="InterPro" id="IPR012677">
    <property type="entry name" value="Nucleotide-bd_a/b_plait_sf"/>
</dbReference>
<dbReference type="EMBL" id="ML119105">
    <property type="protein sequence ID" value="RPB17487.1"/>
    <property type="molecule type" value="Genomic_DNA"/>
</dbReference>
<dbReference type="AlphaFoldDB" id="A0A3N4L3N1"/>
<gene>
    <name evidence="6" type="ORF">P167DRAFT_531064</name>
</gene>
<dbReference type="SUPFAM" id="SSF54928">
    <property type="entry name" value="RNA-binding domain, RBD"/>
    <property type="match status" value="2"/>
</dbReference>
<evidence type="ECO:0000256" key="4">
    <source>
        <dbReference type="SAM" id="MobiDB-lite"/>
    </source>
</evidence>
<dbReference type="OrthoDB" id="6730379at2759"/>
<dbReference type="Proteomes" id="UP000277580">
    <property type="component" value="Unassembled WGS sequence"/>
</dbReference>